<evidence type="ECO:0000313" key="2">
    <source>
        <dbReference type="Proteomes" id="UP000532373"/>
    </source>
</evidence>
<dbReference type="AlphaFoldDB" id="A0A8E2BBD3"/>
<organism evidence="1 2">
    <name type="scientific">Aminobacter carboxidus</name>
    <dbReference type="NCBI Taxonomy" id="376165"/>
    <lineage>
        <taxon>Bacteria</taxon>
        <taxon>Pseudomonadati</taxon>
        <taxon>Pseudomonadota</taxon>
        <taxon>Alphaproteobacteria</taxon>
        <taxon>Hyphomicrobiales</taxon>
        <taxon>Phyllobacteriaceae</taxon>
        <taxon>Aminobacter</taxon>
    </lineage>
</organism>
<dbReference type="Proteomes" id="UP000532373">
    <property type="component" value="Unassembled WGS sequence"/>
</dbReference>
<name>A0A8E2BBD3_9HYPH</name>
<proteinExistence type="predicted"/>
<evidence type="ECO:0000313" key="1">
    <source>
        <dbReference type="EMBL" id="MBB6464692.1"/>
    </source>
</evidence>
<dbReference type="Pfam" id="PF06169">
    <property type="entry name" value="DUF982"/>
    <property type="match status" value="1"/>
</dbReference>
<reference evidence="1 2" key="1">
    <citation type="submission" date="2020-08" db="EMBL/GenBank/DDBJ databases">
        <title>Genomic Encyclopedia of Type Strains, Phase IV (KMG-IV): sequencing the most valuable type-strain genomes for metagenomic binning, comparative biology and taxonomic classification.</title>
        <authorList>
            <person name="Goeker M."/>
        </authorList>
    </citation>
    <scope>NUCLEOTIDE SEQUENCE [LARGE SCALE GENOMIC DNA]</scope>
    <source>
        <strain evidence="1 2">DSM 17454</strain>
    </source>
</reference>
<comment type="caution">
    <text evidence="1">The sequence shown here is derived from an EMBL/GenBank/DDBJ whole genome shotgun (WGS) entry which is preliminary data.</text>
</comment>
<protein>
    <recommendedName>
        <fullName evidence="3">DUF982 domain-containing protein</fullName>
    </recommendedName>
</protein>
<accession>A0A8E2BBD3</accession>
<dbReference type="InterPro" id="IPR010385">
    <property type="entry name" value="DUF982"/>
</dbReference>
<dbReference type="RefSeq" id="WP_184767260.1">
    <property type="nucleotide sequence ID" value="NZ_JACHGI010000001.1"/>
</dbReference>
<sequence>MMWFWPPVQVRVIANAGHTYEVKSVEVAVEQMETWPLPETGKRGPKWRKAYKLCFDALEGMAEANDAGKAFEAAAKEAGVLRNIAP</sequence>
<dbReference type="EMBL" id="JACHGI010000001">
    <property type="protein sequence ID" value="MBB6464692.1"/>
    <property type="molecule type" value="Genomic_DNA"/>
</dbReference>
<dbReference type="Gene3D" id="6.10.250.730">
    <property type="match status" value="1"/>
</dbReference>
<gene>
    <name evidence="1" type="ORF">HNQ96_000539</name>
</gene>
<evidence type="ECO:0008006" key="3">
    <source>
        <dbReference type="Google" id="ProtNLM"/>
    </source>
</evidence>